<dbReference type="CDD" id="cd01392">
    <property type="entry name" value="HTH_LacI"/>
    <property type="match status" value="1"/>
</dbReference>
<dbReference type="InterPro" id="IPR010982">
    <property type="entry name" value="Lambda_DNA-bd_dom_sf"/>
</dbReference>
<dbReference type="InterPro" id="IPR046335">
    <property type="entry name" value="LacI/GalR-like_sensor"/>
</dbReference>
<dbReference type="PROSITE" id="PS50932">
    <property type="entry name" value="HTH_LACI_2"/>
    <property type="match status" value="1"/>
</dbReference>
<dbReference type="Pfam" id="PF00356">
    <property type="entry name" value="LacI"/>
    <property type="match status" value="1"/>
</dbReference>
<sequence length="343" mass="35888">MKRPTARDVAELAGVSRAAVSFVFSGRAQGNLSAETQRRIREAADELGYRPDEVARSLRGRRTGVIGMLSDEIATSPFAGRMVLGAMEAARARGHQILLLESRRDPAAEAEAIAELRARRVDGLVYASMELRTTEVPAGVDPARTVLANCLPREAGSYAAVVADERAGGRRAVDALIAAGHRDIALLGGAVGNIAAEDRARGFTDGMSAAGLEVREAWMLRAGWQIDEGYAAALRVLGEAERPTGVVCANDRVAAGVLLAAARLGIAVPEALSVVGYDDQDHMADRLVPALTTVALPHHAMGAAAVDALLDAVERDEPVATGDVVRLPCPLVERASVAKPGGA</sequence>
<dbReference type="GO" id="GO:0000976">
    <property type="term" value="F:transcription cis-regulatory region binding"/>
    <property type="evidence" value="ECO:0007669"/>
    <property type="project" value="TreeGrafter"/>
</dbReference>
<dbReference type="PANTHER" id="PTHR30146">
    <property type="entry name" value="LACI-RELATED TRANSCRIPTIONAL REPRESSOR"/>
    <property type="match status" value="1"/>
</dbReference>
<keyword evidence="4" id="KW-0804">Transcription</keyword>
<proteinExistence type="predicted"/>
<keyword evidence="2" id="KW-0805">Transcription regulation</keyword>
<evidence type="ECO:0000313" key="7">
    <source>
        <dbReference type="Proteomes" id="UP000516428"/>
    </source>
</evidence>
<keyword evidence="1" id="KW-0678">Repressor</keyword>
<name>A0A7H1BDU9_9ACTN</name>
<evidence type="ECO:0000256" key="4">
    <source>
        <dbReference type="ARBA" id="ARBA00023163"/>
    </source>
</evidence>
<dbReference type="Gene3D" id="3.40.50.2300">
    <property type="match status" value="2"/>
</dbReference>
<dbReference type="SUPFAM" id="SSF47413">
    <property type="entry name" value="lambda repressor-like DNA-binding domains"/>
    <property type="match status" value="1"/>
</dbReference>
<evidence type="ECO:0000313" key="6">
    <source>
        <dbReference type="EMBL" id="QNS06904.1"/>
    </source>
</evidence>
<dbReference type="EMBL" id="CP061281">
    <property type="protein sequence ID" value="QNS06904.1"/>
    <property type="molecule type" value="Genomic_DNA"/>
</dbReference>
<dbReference type="KEGG" id="sxn:IAG42_27180"/>
<dbReference type="RefSeq" id="WP_188339583.1">
    <property type="nucleotide sequence ID" value="NZ_CP061281.1"/>
</dbReference>
<dbReference type="CDD" id="cd06288">
    <property type="entry name" value="PBP1_sucrose_transcription_regulator"/>
    <property type="match status" value="1"/>
</dbReference>
<evidence type="ECO:0000256" key="3">
    <source>
        <dbReference type="ARBA" id="ARBA00023125"/>
    </source>
</evidence>
<dbReference type="InterPro" id="IPR028082">
    <property type="entry name" value="Peripla_BP_I"/>
</dbReference>
<evidence type="ECO:0000256" key="2">
    <source>
        <dbReference type="ARBA" id="ARBA00023015"/>
    </source>
</evidence>
<evidence type="ECO:0000256" key="1">
    <source>
        <dbReference type="ARBA" id="ARBA00022491"/>
    </source>
</evidence>
<dbReference type="PANTHER" id="PTHR30146:SF148">
    <property type="entry name" value="HTH-TYPE TRANSCRIPTIONAL REPRESSOR PURR-RELATED"/>
    <property type="match status" value="1"/>
</dbReference>
<dbReference type="SMART" id="SM00354">
    <property type="entry name" value="HTH_LACI"/>
    <property type="match status" value="1"/>
</dbReference>
<dbReference type="Pfam" id="PF13377">
    <property type="entry name" value="Peripla_BP_3"/>
    <property type="match status" value="1"/>
</dbReference>
<dbReference type="AlphaFoldDB" id="A0A7H1BDU9"/>
<keyword evidence="3 6" id="KW-0238">DNA-binding</keyword>
<organism evidence="6 7">
    <name type="scientific">Streptomyces xanthii</name>
    <dbReference type="NCBI Taxonomy" id="2768069"/>
    <lineage>
        <taxon>Bacteria</taxon>
        <taxon>Bacillati</taxon>
        <taxon>Actinomycetota</taxon>
        <taxon>Actinomycetes</taxon>
        <taxon>Kitasatosporales</taxon>
        <taxon>Streptomycetaceae</taxon>
        <taxon>Streptomyces</taxon>
    </lineage>
</organism>
<protein>
    <submittedName>
        <fullName evidence="6">LacI family DNA-binding transcriptional regulator</fullName>
    </submittedName>
</protein>
<evidence type="ECO:0000259" key="5">
    <source>
        <dbReference type="PROSITE" id="PS50932"/>
    </source>
</evidence>
<reference evidence="6 7" key="1">
    <citation type="submission" date="2020-09" db="EMBL/GenBank/DDBJ databases">
        <title>A novel species.</title>
        <authorList>
            <person name="Gao J."/>
        </authorList>
    </citation>
    <scope>NUCLEOTIDE SEQUENCE [LARGE SCALE GENOMIC DNA]</scope>
    <source>
        <strain evidence="6 7">CRXT-Y-14</strain>
    </source>
</reference>
<dbReference type="Proteomes" id="UP000516428">
    <property type="component" value="Chromosome"/>
</dbReference>
<gene>
    <name evidence="6" type="ORF">IAG42_27180</name>
</gene>
<dbReference type="InterPro" id="IPR000843">
    <property type="entry name" value="HTH_LacI"/>
</dbReference>
<feature type="domain" description="HTH lacI-type" evidence="5">
    <location>
        <begin position="4"/>
        <end position="60"/>
    </location>
</feature>
<accession>A0A7H1BDU9</accession>
<keyword evidence="7" id="KW-1185">Reference proteome</keyword>
<dbReference type="Gene3D" id="1.10.260.40">
    <property type="entry name" value="lambda repressor-like DNA-binding domains"/>
    <property type="match status" value="1"/>
</dbReference>
<dbReference type="SUPFAM" id="SSF53822">
    <property type="entry name" value="Periplasmic binding protein-like I"/>
    <property type="match status" value="1"/>
</dbReference>
<dbReference type="GO" id="GO:0003700">
    <property type="term" value="F:DNA-binding transcription factor activity"/>
    <property type="evidence" value="ECO:0007669"/>
    <property type="project" value="TreeGrafter"/>
</dbReference>